<dbReference type="GO" id="GO:0016020">
    <property type="term" value="C:membrane"/>
    <property type="evidence" value="ECO:0007669"/>
    <property type="project" value="UniProtKB-SubCell"/>
</dbReference>
<keyword evidence="10" id="KW-0539">Nucleus</keyword>
<keyword evidence="4" id="KW-0813">Transport</keyword>
<reference evidence="11" key="1">
    <citation type="journal article" date="2016" name="Nat. Genet.">
        <title>A high-quality carrot genome assembly provides new insights into carotenoid accumulation and asterid genome evolution.</title>
        <authorList>
            <person name="Iorizzo M."/>
            <person name="Ellison S."/>
            <person name="Senalik D."/>
            <person name="Zeng P."/>
            <person name="Satapoomin P."/>
            <person name="Huang J."/>
            <person name="Bowman M."/>
            <person name="Iovene M."/>
            <person name="Sanseverino W."/>
            <person name="Cavagnaro P."/>
            <person name="Yildiz M."/>
            <person name="Macko-Podgorni A."/>
            <person name="Moranska E."/>
            <person name="Grzebelus E."/>
            <person name="Grzebelus D."/>
            <person name="Ashrafi H."/>
            <person name="Zheng Z."/>
            <person name="Cheng S."/>
            <person name="Spooner D."/>
            <person name="Van Deynze A."/>
            <person name="Simon P."/>
        </authorList>
    </citation>
    <scope>NUCLEOTIDE SEQUENCE</scope>
    <source>
        <tissue evidence="11">Leaf</tissue>
    </source>
</reference>
<evidence type="ECO:0000256" key="3">
    <source>
        <dbReference type="ARBA" id="ARBA00005484"/>
    </source>
</evidence>
<dbReference type="Gramene" id="KZM81199">
    <property type="protein sequence ID" value="KZM81199"/>
    <property type="gene ID" value="DCAR_031220"/>
</dbReference>
<evidence type="ECO:0000256" key="5">
    <source>
        <dbReference type="ARBA" id="ARBA00022692"/>
    </source>
</evidence>
<comment type="similarity">
    <text evidence="3">Belongs to the oligopeptide OPT transporter (TC 2.A.67.1) family.</text>
</comment>
<accession>A0A175YC66</accession>
<evidence type="ECO:0000256" key="10">
    <source>
        <dbReference type="ARBA" id="ARBA00023242"/>
    </source>
</evidence>
<keyword evidence="7" id="KW-0653">Protein transport</keyword>
<evidence type="ECO:0000256" key="9">
    <source>
        <dbReference type="ARBA" id="ARBA00023136"/>
    </source>
</evidence>
<evidence type="ECO:0000256" key="8">
    <source>
        <dbReference type="ARBA" id="ARBA00022989"/>
    </source>
</evidence>
<keyword evidence="12" id="KW-1185">Reference proteome</keyword>
<dbReference type="PROSITE" id="PS51879">
    <property type="entry name" value="RST"/>
    <property type="match status" value="1"/>
</dbReference>
<keyword evidence="9" id="KW-0472">Membrane</keyword>
<evidence type="ECO:0000256" key="6">
    <source>
        <dbReference type="ARBA" id="ARBA00022856"/>
    </source>
</evidence>
<dbReference type="GO" id="GO:0005634">
    <property type="term" value="C:nucleus"/>
    <property type="evidence" value="ECO:0007669"/>
    <property type="project" value="UniProtKB-SubCell"/>
</dbReference>
<dbReference type="GO" id="GO:0035673">
    <property type="term" value="F:oligopeptide transmembrane transporter activity"/>
    <property type="evidence" value="ECO:0007669"/>
    <property type="project" value="InterPro"/>
</dbReference>
<gene>
    <name evidence="11" type="ORF">DCAR_0205288</name>
</gene>
<evidence type="ECO:0000256" key="4">
    <source>
        <dbReference type="ARBA" id="ARBA00022448"/>
    </source>
</evidence>
<evidence type="ECO:0000256" key="1">
    <source>
        <dbReference type="ARBA" id="ARBA00004123"/>
    </source>
</evidence>
<keyword evidence="5" id="KW-0812">Transmembrane</keyword>
<keyword evidence="6" id="KW-0571">Peptide transport</keyword>
<dbReference type="Pfam" id="PF03169">
    <property type="entry name" value="OPT"/>
    <property type="match status" value="1"/>
</dbReference>
<protein>
    <submittedName>
        <fullName evidence="11">Uncharacterized protein</fullName>
    </submittedName>
</protein>
<evidence type="ECO:0000313" key="11">
    <source>
        <dbReference type="EMBL" id="WOG86090.1"/>
    </source>
</evidence>
<dbReference type="Proteomes" id="UP000077755">
    <property type="component" value="Chromosome 2"/>
</dbReference>
<dbReference type="GO" id="GO:0015031">
    <property type="term" value="P:protein transport"/>
    <property type="evidence" value="ECO:0007669"/>
    <property type="project" value="UniProtKB-KW"/>
</dbReference>
<dbReference type="InterPro" id="IPR004813">
    <property type="entry name" value="OPT"/>
</dbReference>
<organism evidence="11 12">
    <name type="scientific">Daucus carota subsp. sativus</name>
    <name type="common">Carrot</name>
    <dbReference type="NCBI Taxonomy" id="79200"/>
    <lineage>
        <taxon>Eukaryota</taxon>
        <taxon>Viridiplantae</taxon>
        <taxon>Streptophyta</taxon>
        <taxon>Embryophyta</taxon>
        <taxon>Tracheophyta</taxon>
        <taxon>Spermatophyta</taxon>
        <taxon>Magnoliopsida</taxon>
        <taxon>eudicotyledons</taxon>
        <taxon>Gunneridae</taxon>
        <taxon>Pentapetalae</taxon>
        <taxon>asterids</taxon>
        <taxon>campanulids</taxon>
        <taxon>Apiales</taxon>
        <taxon>Apiaceae</taxon>
        <taxon>Apioideae</taxon>
        <taxon>Scandiceae</taxon>
        <taxon>Daucinae</taxon>
        <taxon>Daucus</taxon>
        <taxon>Daucus sect. Daucus</taxon>
    </lineage>
</organism>
<dbReference type="InterPro" id="IPR004648">
    <property type="entry name" value="Oligpept_transpt"/>
</dbReference>
<comment type="subcellular location">
    <subcellularLocation>
        <location evidence="2">Membrane</location>
        <topology evidence="2">Multi-pass membrane protein</topology>
    </subcellularLocation>
    <subcellularLocation>
        <location evidence="1">Nucleus</location>
    </subcellularLocation>
</comment>
<dbReference type="EMBL" id="CP093344">
    <property type="protein sequence ID" value="WOG86090.1"/>
    <property type="molecule type" value="Genomic_DNA"/>
</dbReference>
<name>A0A175YC66_DAUCS</name>
<sequence length="105" mass="12042">MNFVRRLRAIVGDALLRSAILNLQNEALSILMSFVRKKDEQLPWWGMLLAFFLAWIVTLPAGVIQAITNQEFFAVEKDEQHKLPTVYQKFSYGNYTGAGMQYPMA</sequence>
<keyword evidence="8" id="KW-1133">Transmembrane helix</keyword>
<dbReference type="PANTHER" id="PTHR22601">
    <property type="entry name" value="ISP4 LIKE PROTEIN"/>
    <property type="match status" value="1"/>
</dbReference>
<evidence type="ECO:0000313" key="12">
    <source>
        <dbReference type="Proteomes" id="UP000077755"/>
    </source>
</evidence>
<dbReference type="Pfam" id="PF12174">
    <property type="entry name" value="RST"/>
    <property type="match status" value="1"/>
</dbReference>
<proteinExistence type="inferred from homology"/>
<dbReference type="AlphaFoldDB" id="A0A175YC66"/>
<evidence type="ECO:0000256" key="7">
    <source>
        <dbReference type="ARBA" id="ARBA00022927"/>
    </source>
</evidence>
<dbReference type="InterPro" id="IPR022003">
    <property type="entry name" value="RST"/>
</dbReference>
<reference evidence="11" key="2">
    <citation type="submission" date="2022-03" db="EMBL/GenBank/DDBJ databases">
        <title>Draft title - Genomic analysis of global carrot germplasm unveils the trajectory of domestication and the origin of high carotenoid orange carrot.</title>
        <authorList>
            <person name="Iorizzo M."/>
            <person name="Ellison S."/>
            <person name="Senalik D."/>
            <person name="Macko-Podgorni A."/>
            <person name="Grzebelus D."/>
            <person name="Bostan H."/>
            <person name="Rolling W."/>
            <person name="Curaba J."/>
            <person name="Simon P."/>
        </authorList>
    </citation>
    <scope>NUCLEOTIDE SEQUENCE</scope>
    <source>
        <tissue evidence="11">Leaf</tissue>
    </source>
</reference>
<evidence type="ECO:0000256" key="2">
    <source>
        <dbReference type="ARBA" id="ARBA00004141"/>
    </source>
</evidence>